<proteinExistence type="predicted"/>
<dbReference type="Proteomes" id="UP000304953">
    <property type="component" value="Unassembled WGS sequence"/>
</dbReference>
<name>A0AC61RRN9_9FIRM</name>
<reference evidence="1" key="1">
    <citation type="submission" date="2019-04" db="EMBL/GenBank/DDBJ databases">
        <title>Microbes associate with the intestines of laboratory mice.</title>
        <authorList>
            <person name="Navarre W."/>
            <person name="Wong E."/>
            <person name="Huang K."/>
            <person name="Tropini C."/>
            <person name="Ng K."/>
            <person name="Yu B."/>
        </authorList>
    </citation>
    <scope>NUCLEOTIDE SEQUENCE</scope>
    <source>
        <strain evidence="1">NM01_1-7b</strain>
    </source>
</reference>
<organism evidence="1 2">
    <name type="scientific">Petralouisia muris</name>
    <dbReference type="NCBI Taxonomy" id="3032872"/>
    <lineage>
        <taxon>Bacteria</taxon>
        <taxon>Bacillati</taxon>
        <taxon>Bacillota</taxon>
        <taxon>Clostridia</taxon>
        <taxon>Lachnospirales</taxon>
        <taxon>Lachnospiraceae</taxon>
        <taxon>Petralouisia</taxon>
    </lineage>
</organism>
<dbReference type="EMBL" id="SRYA01000068">
    <property type="protein sequence ID" value="TGY91155.1"/>
    <property type="molecule type" value="Genomic_DNA"/>
</dbReference>
<gene>
    <name evidence="1" type="ORF">E5329_22570</name>
</gene>
<sequence length="322" mass="37306">MENMGEWAKRKRKAIFASGIGILSFIITVFSVVVTQWSLIARIIAAVVAGLVLLAGVVLSWYIVKERVCGYLQKFEEIYNLLKGDGEEKEPCYQNCHANLSEINMYIKEMKEVHEKVTENLDCIKKDVSRKSYFRYNSSKTTTTLLELLRAHKDVEELKIICYGRKGYEAVVETIHREELRVKVKMIVCNPEENKDICEEGDKKDILKEIKRLLRYGEEIEIFGASVPPAIRASVVYDRDNQPIWGTVQAYRFIREKGVLKVEKPEDSLIIMCDKDDDEKDFEGMIKYFEEEYQRLWECSQKAVMLGKKVGFIGKIKEEGEK</sequence>
<evidence type="ECO:0000313" key="1">
    <source>
        <dbReference type="EMBL" id="TGY91155.1"/>
    </source>
</evidence>
<accession>A0AC61RRN9</accession>
<evidence type="ECO:0000313" key="2">
    <source>
        <dbReference type="Proteomes" id="UP000304953"/>
    </source>
</evidence>
<protein>
    <submittedName>
        <fullName evidence="1">Uncharacterized protein</fullName>
    </submittedName>
</protein>
<keyword evidence="2" id="KW-1185">Reference proteome</keyword>
<comment type="caution">
    <text evidence="1">The sequence shown here is derived from an EMBL/GenBank/DDBJ whole genome shotgun (WGS) entry which is preliminary data.</text>
</comment>